<evidence type="ECO:0000256" key="16">
    <source>
        <dbReference type="ARBA" id="ARBA00023136"/>
    </source>
</evidence>
<dbReference type="Proteomes" id="UP000509623">
    <property type="component" value="Chromosome"/>
</dbReference>
<evidence type="ECO:0000256" key="12">
    <source>
        <dbReference type="ARBA" id="ARBA00022960"/>
    </source>
</evidence>
<evidence type="ECO:0000256" key="7">
    <source>
        <dbReference type="ARBA" id="ARBA00022670"/>
    </source>
</evidence>
<dbReference type="Pfam" id="PF00912">
    <property type="entry name" value="Transgly"/>
    <property type="match status" value="1"/>
</dbReference>
<evidence type="ECO:0000256" key="1">
    <source>
        <dbReference type="ARBA" id="ARBA00002624"/>
    </source>
</evidence>
<evidence type="ECO:0000256" key="19">
    <source>
        <dbReference type="ARBA" id="ARBA00023316"/>
    </source>
</evidence>
<dbReference type="EMBL" id="CP046161">
    <property type="protein sequence ID" value="QKO30821.1"/>
    <property type="molecule type" value="Genomic_DNA"/>
</dbReference>
<dbReference type="InterPro" id="IPR001460">
    <property type="entry name" value="PCN-bd_Tpept"/>
</dbReference>
<comment type="subcellular location">
    <subcellularLocation>
        <location evidence="2">Cell membrane</location>
        <topology evidence="2">Single-pass type II membrane protein</topology>
    </subcellularLocation>
</comment>
<feature type="compositionally biased region" description="Polar residues" evidence="23">
    <location>
        <begin position="722"/>
        <end position="768"/>
    </location>
</feature>
<accession>A0ABX6PXK4</accession>
<evidence type="ECO:0000256" key="14">
    <source>
        <dbReference type="ARBA" id="ARBA00022984"/>
    </source>
</evidence>
<keyword evidence="9" id="KW-0808">Transferase</keyword>
<evidence type="ECO:0000256" key="20">
    <source>
        <dbReference type="ARBA" id="ARBA00034000"/>
    </source>
</evidence>
<name>A0ABX6PXK4_9FIRM</name>
<evidence type="ECO:0000256" key="24">
    <source>
        <dbReference type="SAM" id="Phobius"/>
    </source>
</evidence>
<evidence type="ECO:0000256" key="17">
    <source>
        <dbReference type="ARBA" id="ARBA00023251"/>
    </source>
</evidence>
<evidence type="ECO:0000256" key="22">
    <source>
        <dbReference type="ARBA" id="ARBA00049902"/>
    </source>
</evidence>
<feature type="compositionally biased region" description="Low complexity" evidence="23">
    <location>
        <begin position="769"/>
        <end position="801"/>
    </location>
</feature>
<comment type="function">
    <text evidence="1">Cell wall formation. Synthesis of cross-linked peptidoglycan from the lipid intermediates. The enzyme has a penicillin-insensitive transglycosylase N-terminal domain (formation of linear glycan strands) and a penicillin-sensitive transpeptidase C-terminal domain (cross-linking of the peptide subunits).</text>
</comment>
<reference evidence="28" key="1">
    <citation type="submission" date="2019-11" db="EMBL/GenBank/DDBJ databases">
        <authorList>
            <person name="Ren C."/>
            <person name="Wang H."/>
            <person name="Xu Y."/>
        </authorList>
    </citation>
    <scope>NUCLEOTIDE SEQUENCE [LARGE SCALE GENOMIC DNA]</scope>
    <source>
        <strain evidence="28">JNU-WLY1368</strain>
    </source>
</reference>
<evidence type="ECO:0000259" key="25">
    <source>
        <dbReference type="Pfam" id="PF00905"/>
    </source>
</evidence>
<evidence type="ECO:0000256" key="23">
    <source>
        <dbReference type="SAM" id="MobiDB-lite"/>
    </source>
</evidence>
<evidence type="ECO:0000256" key="15">
    <source>
        <dbReference type="ARBA" id="ARBA00022989"/>
    </source>
</evidence>
<evidence type="ECO:0000256" key="4">
    <source>
        <dbReference type="ARBA" id="ARBA00018638"/>
    </source>
</evidence>
<organism evidence="27 28">
    <name type="scientific">Caproicibacterium lactatifermentans</name>
    <dbReference type="NCBI Taxonomy" id="2666138"/>
    <lineage>
        <taxon>Bacteria</taxon>
        <taxon>Bacillati</taxon>
        <taxon>Bacillota</taxon>
        <taxon>Clostridia</taxon>
        <taxon>Eubacteriales</taxon>
        <taxon>Oscillospiraceae</taxon>
        <taxon>Caproicibacterium</taxon>
    </lineage>
</organism>
<feature type="domain" description="Penicillin-binding protein transpeptidase" evidence="25">
    <location>
        <begin position="376"/>
        <end position="636"/>
    </location>
</feature>
<keyword evidence="17" id="KW-0046">Antibiotic resistance</keyword>
<evidence type="ECO:0000313" key="27">
    <source>
        <dbReference type="EMBL" id="QKO30821.1"/>
    </source>
</evidence>
<dbReference type="SUPFAM" id="SSF56601">
    <property type="entry name" value="beta-lactamase/transpeptidase-like"/>
    <property type="match status" value="1"/>
</dbReference>
<evidence type="ECO:0000256" key="8">
    <source>
        <dbReference type="ARBA" id="ARBA00022676"/>
    </source>
</evidence>
<evidence type="ECO:0000256" key="3">
    <source>
        <dbReference type="ARBA" id="ARBA00012448"/>
    </source>
</evidence>
<dbReference type="InterPro" id="IPR001264">
    <property type="entry name" value="Glyco_trans_51"/>
</dbReference>
<comment type="catalytic activity">
    <reaction evidence="22">
        <text>[GlcNAc-(1-&gt;4)-Mur2Ac(oyl-L-Ala-gamma-D-Glu-L-Lys-D-Ala-D-Ala)](n)-di-trans,octa-cis-undecaprenyl diphosphate + beta-D-GlcNAc-(1-&gt;4)-Mur2Ac(oyl-L-Ala-gamma-D-Glu-L-Lys-D-Ala-D-Ala)-di-trans,octa-cis-undecaprenyl diphosphate = [GlcNAc-(1-&gt;4)-Mur2Ac(oyl-L-Ala-gamma-D-Glu-L-Lys-D-Ala-D-Ala)](n+1)-di-trans,octa-cis-undecaprenyl diphosphate + di-trans,octa-cis-undecaprenyl diphosphate + H(+)</text>
        <dbReference type="Rhea" id="RHEA:23708"/>
        <dbReference type="Rhea" id="RHEA-COMP:9602"/>
        <dbReference type="Rhea" id="RHEA-COMP:9603"/>
        <dbReference type="ChEBI" id="CHEBI:15378"/>
        <dbReference type="ChEBI" id="CHEBI:58405"/>
        <dbReference type="ChEBI" id="CHEBI:60033"/>
        <dbReference type="ChEBI" id="CHEBI:78435"/>
        <dbReference type="EC" id="2.4.99.28"/>
    </reaction>
</comment>
<evidence type="ECO:0000256" key="6">
    <source>
        <dbReference type="ARBA" id="ARBA00022645"/>
    </source>
</evidence>
<keyword evidence="28" id="KW-1185">Reference proteome</keyword>
<dbReference type="SUPFAM" id="SSF53955">
    <property type="entry name" value="Lysozyme-like"/>
    <property type="match status" value="1"/>
</dbReference>
<keyword evidence="6" id="KW-0121">Carboxypeptidase</keyword>
<evidence type="ECO:0000256" key="13">
    <source>
        <dbReference type="ARBA" id="ARBA00022968"/>
    </source>
</evidence>
<dbReference type="RefSeq" id="WP_086035561.1">
    <property type="nucleotide sequence ID" value="NZ_CP046161.1"/>
</dbReference>
<dbReference type="InterPro" id="IPR023346">
    <property type="entry name" value="Lysozyme-like_dom_sf"/>
</dbReference>
<keyword evidence="12" id="KW-0133">Cell shape</keyword>
<gene>
    <name evidence="27" type="ORF">GKP14_07310</name>
</gene>
<sequence>MKKTDRDTSFIDGQLQDRTAAAIGASVSQIIGKVLLTLLAIFLITLLIVGISLLSFIFSMKDEEVKINLATYKQTYTSYLYVNGSNDDKNQPVQKLSLHSGEQRTWVDYSKIPTYMKDAMVSIEDKRFWDHNGVDWKRTFSAMANLAGGSGNYGGSTITQQLIKNLTQENEVSLTRKVKEIFRALNMEKKYSKEQILEAYLNCVPFGSGTQGVQAAANLYFGKNIQDCDLAQCAAIAGITQNPAKYTPLVHRDNNRQRQQTVLTAMHDQKRITDTQYQQAVQESNHMTFVGKKAANNSQVWDWYTEAVIRDVQSALMTKYSCSASTASNMIYNSGIKIYSAEDQDFQKISENYVLKSGVLSDDTQVQTGFCAVGYDGRVLATVGSRNTKNGNLVNSYATMLKFQSGSSVKPISTYGPALDKGQITYSSLVKDEKIENYFPDGTAGPNNYSSDTQSSVLHGNVTVQEALAHSYNCAAAQVCRAYGVSDSYNFMVQKLGFSNCLTKEDSQLLGNMALGGQTQGVTVLNMAAAYEIFGNGGKYYKPYTFYKVLDHNGNVILDNTQTTPVQAIQPVSASVMNRLLRTVVTDGTGSAADISGWDIVGKTGTTDKDVNSWFVGCTPYASGAVWTGYGKNKTLSSTQYSKALWRGIFKTYLATKTQKDFTFDSDMVKKSYCKDSGLLAGSGCLNIQTGYYDKNNLPAVCSSSHAGSGSGNGIGEEDNDTGNNGYNNESSQYSSDGGNSNSSEADSQQGDTSENGNQSADSKNENGQSTSSYTHHQSSSSAGQSQQSSSKQPASDSQPSTSHKGQEHGTASQKGK</sequence>
<keyword evidence="11" id="KW-0378">Hydrolase</keyword>
<evidence type="ECO:0000256" key="10">
    <source>
        <dbReference type="ARBA" id="ARBA00022692"/>
    </source>
</evidence>
<evidence type="ECO:0000256" key="11">
    <source>
        <dbReference type="ARBA" id="ARBA00022801"/>
    </source>
</evidence>
<feature type="region of interest" description="Disordered" evidence="23">
    <location>
        <begin position="704"/>
        <end position="817"/>
    </location>
</feature>
<evidence type="ECO:0000256" key="5">
    <source>
        <dbReference type="ARBA" id="ARBA00022475"/>
    </source>
</evidence>
<keyword evidence="13" id="KW-0735">Signal-anchor</keyword>
<dbReference type="Gene3D" id="1.10.3810.10">
    <property type="entry name" value="Biosynthetic peptidoglycan transglycosylase-like"/>
    <property type="match status" value="1"/>
</dbReference>
<evidence type="ECO:0000256" key="2">
    <source>
        <dbReference type="ARBA" id="ARBA00004401"/>
    </source>
</evidence>
<dbReference type="InterPro" id="IPR050396">
    <property type="entry name" value="Glycosyltr_51/Transpeptidase"/>
</dbReference>
<dbReference type="Pfam" id="PF00905">
    <property type="entry name" value="Transpeptidase"/>
    <property type="match status" value="1"/>
</dbReference>
<keyword evidence="10 24" id="KW-0812">Transmembrane</keyword>
<evidence type="ECO:0000256" key="18">
    <source>
        <dbReference type="ARBA" id="ARBA00023268"/>
    </source>
</evidence>
<protein>
    <recommendedName>
        <fullName evidence="4">Penicillin-binding protein 1A</fullName>
        <ecNumber evidence="21">2.4.99.28</ecNumber>
        <ecNumber evidence="3">3.4.16.4</ecNumber>
    </recommendedName>
</protein>
<feature type="transmembrane region" description="Helical" evidence="24">
    <location>
        <begin position="34"/>
        <end position="58"/>
    </location>
</feature>
<evidence type="ECO:0000313" key="28">
    <source>
        <dbReference type="Proteomes" id="UP000509623"/>
    </source>
</evidence>
<keyword evidence="15 24" id="KW-1133">Transmembrane helix</keyword>
<dbReference type="InterPro" id="IPR036950">
    <property type="entry name" value="PBP_transglycosylase"/>
</dbReference>
<keyword evidence="8" id="KW-0328">Glycosyltransferase</keyword>
<comment type="catalytic activity">
    <reaction evidence="20">
        <text>Preferential cleavage: (Ac)2-L-Lys-D-Ala-|-D-Ala. Also transpeptidation of peptidyl-alanyl moieties that are N-acyl substituents of D-alanine.</text>
        <dbReference type="EC" id="3.4.16.4"/>
    </reaction>
</comment>
<evidence type="ECO:0000256" key="21">
    <source>
        <dbReference type="ARBA" id="ARBA00044770"/>
    </source>
</evidence>
<keyword evidence="16 24" id="KW-0472">Membrane</keyword>
<dbReference type="EC" id="2.4.99.28" evidence="21"/>
<keyword evidence="18" id="KW-0511">Multifunctional enzyme</keyword>
<keyword evidence="7" id="KW-0645">Protease</keyword>
<keyword evidence="14" id="KW-0573">Peptidoglycan synthesis</keyword>
<proteinExistence type="predicted"/>
<dbReference type="PANTHER" id="PTHR32282:SF11">
    <property type="entry name" value="PENICILLIN-BINDING PROTEIN 1B"/>
    <property type="match status" value="1"/>
</dbReference>
<evidence type="ECO:0000259" key="26">
    <source>
        <dbReference type="Pfam" id="PF00912"/>
    </source>
</evidence>
<feature type="domain" description="Glycosyl transferase family 51" evidence="26">
    <location>
        <begin position="92"/>
        <end position="267"/>
    </location>
</feature>
<dbReference type="InterPro" id="IPR012338">
    <property type="entry name" value="Beta-lactam/transpept-like"/>
</dbReference>
<dbReference type="PANTHER" id="PTHR32282">
    <property type="entry name" value="BINDING PROTEIN TRANSPEPTIDASE, PUTATIVE-RELATED"/>
    <property type="match status" value="1"/>
</dbReference>
<evidence type="ECO:0000256" key="9">
    <source>
        <dbReference type="ARBA" id="ARBA00022679"/>
    </source>
</evidence>
<keyword evidence="5" id="KW-1003">Cell membrane</keyword>
<keyword evidence="19" id="KW-0961">Cell wall biogenesis/degradation</keyword>
<dbReference type="EC" id="3.4.16.4" evidence="3"/>
<dbReference type="Gene3D" id="3.40.710.10">
    <property type="entry name" value="DD-peptidase/beta-lactamase superfamily"/>
    <property type="match status" value="1"/>
</dbReference>